<feature type="domain" description="Multidrug resistance protein MdtA-like barrel-sandwich hybrid" evidence="6">
    <location>
        <begin position="90"/>
        <end position="243"/>
    </location>
</feature>
<dbReference type="Pfam" id="PF25917">
    <property type="entry name" value="BSH_RND"/>
    <property type="match status" value="1"/>
</dbReference>
<dbReference type="InterPro" id="IPR058792">
    <property type="entry name" value="Beta-barrel_RND_2"/>
</dbReference>
<organism evidence="8 9">
    <name type="scientific">Archangium violaceum Cb vi76</name>
    <dbReference type="NCBI Taxonomy" id="1406225"/>
    <lineage>
        <taxon>Bacteria</taxon>
        <taxon>Pseudomonadati</taxon>
        <taxon>Myxococcota</taxon>
        <taxon>Myxococcia</taxon>
        <taxon>Myxococcales</taxon>
        <taxon>Cystobacterineae</taxon>
        <taxon>Archangiaceae</taxon>
        <taxon>Archangium</taxon>
    </lineage>
</organism>
<dbReference type="PANTHER" id="PTHR30469:SF33">
    <property type="entry name" value="SLR1207 PROTEIN"/>
    <property type="match status" value="1"/>
</dbReference>
<evidence type="ECO:0000256" key="3">
    <source>
        <dbReference type="SAM" id="MobiDB-lite"/>
    </source>
</evidence>
<feature type="compositionally biased region" description="Gly residues" evidence="3">
    <location>
        <begin position="362"/>
        <end position="377"/>
    </location>
</feature>
<comment type="caution">
    <text evidence="8">The sequence shown here is derived from an EMBL/GenBank/DDBJ whole genome shotgun (WGS) entry which is preliminary data.</text>
</comment>
<dbReference type="RefSeq" id="WP_052519128.1">
    <property type="nucleotide sequence ID" value="NZ_JPMI01000270.1"/>
</dbReference>
<dbReference type="PANTHER" id="PTHR30469">
    <property type="entry name" value="MULTIDRUG RESISTANCE PROTEIN MDTA"/>
    <property type="match status" value="1"/>
</dbReference>
<evidence type="ECO:0000313" key="8">
    <source>
        <dbReference type="EMBL" id="KFA88946.1"/>
    </source>
</evidence>
<evidence type="ECO:0000259" key="5">
    <source>
        <dbReference type="Pfam" id="PF25876"/>
    </source>
</evidence>
<name>A0A084SKG1_9BACT</name>
<feature type="domain" description="CusB-like beta-barrel" evidence="7">
    <location>
        <begin position="255"/>
        <end position="330"/>
    </location>
</feature>
<keyword evidence="4" id="KW-1133">Transmembrane helix</keyword>
<dbReference type="Gene3D" id="2.40.30.170">
    <property type="match status" value="1"/>
</dbReference>
<dbReference type="InterPro" id="IPR058625">
    <property type="entry name" value="MdtA-like_BSH"/>
</dbReference>
<keyword evidence="2" id="KW-0175">Coiled coil</keyword>
<evidence type="ECO:0000256" key="1">
    <source>
        <dbReference type="ARBA" id="ARBA00009477"/>
    </source>
</evidence>
<dbReference type="Gene3D" id="1.10.287.470">
    <property type="entry name" value="Helix hairpin bin"/>
    <property type="match status" value="1"/>
</dbReference>
<evidence type="ECO:0000313" key="9">
    <source>
        <dbReference type="Proteomes" id="UP000028547"/>
    </source>
</evidence>
<dbReference type="EMBL" id="JPMI01000270">
    <property type="protein sequence ID" value="KFA88946.1"/>
    <property type="molecule type" value="Genomic_DNA"/>
</dbReference>
<reference evidence="8 9" key="1">
    <citation type="submission" date="2014-07" db="EMBL/GenBank/DDBJ databases">
        <title>Draft Genome Sequence of Gephyronic Acid Producer, Cystobacter violaceus Strain Cb vi76.</title>
        <authorList>
            <person name="Stevens D.C."/>
            <person name="Young J."/>
            <person name="Carmichael R."/>
            <person name="Tan J."/>
            <person name="Taylor R.E."/>
        </authorList>
    </citation>
    <scope>NUCLEOTIDE SEQUENCE [LARGE SCALE GENOMIC DNA]</scope>
    <source>
        <strain evidence="8 9">Cb vi76</strain>
    </source>
</reference>
<feature type="region of interest" description="Disordered" evidence="3">
    <location>
        <begin position="1"/>
        <end position="23"/>
    </location>
</feature>
<dbReference type="Proteomes" id="UP000028547">
    <property type="component" value="Unassembled WGS sequence"/>
</dbReference>
<dbReference type="InterPro" id="IPR006143">
    <property type="entry name" value="RND_pump_MFP"/>
</dbReference>
<evidence type="ECO:0000259" key="7">
    <source>
        <dbReference type="Pfam" id="PF25954"/>
    </source>
</evidence>
<dbReference type="FunFam" id="2.40.30.170:FF:000010">
    <property type="entry name" value="Efflux RND transporter periplasmic adaptor subunit"/>
    <property type="match status" value="1"/>
</dbReference>
<keyword evidence="4" id="KW-0472">Membrane</keyword>
<proteinExistence type="inferred from homology"/>
<feature type="compositionally biased region" description="Gly residues" evidence="3">
    <location>
        <begin position="441"/>
        <end position="470"/>
    </location>
</feature>
<dbReference type="GO" id="GO:1990281">
    <property type="term" value="C:efflux pump complex"/>
    <property type="evidence" value="ECO:0007669"/>
    <property type="project" value="TreeGrafter"/>
</dbReference>
<dbReference type="NCBIfam" id="TIGR01730">
    <property type="entry name" value="RND_mfp"/>
    <property type="match status" value="1"/>
</dbReference>
<dbReference type="Pfam" id="PF25954">
    <property type="entry name" value="Beta-barrel_RND_2"/>
    <property type="match status" value="1"/>
</dbReference>
<feature type="region of interest" description="Disordered" evidence="3">
    <location>
        <begin position="433"/>
        <end position="470"/>
    </location>
</feature>
<dbReference type="Gene3D" id="2.40.50.100">
    <property type="match status" value="1"/>
</dbReference>
<dbReference type="GO" id="GO:0015562">
    <property type="term" value="F:efflux transmembrane transporter activity"/>
    <property type="evidence" value="ECO:0007669"/>
    <property type="project" value="TreeGrafter"/>
</dbReference>
<dbReference type="AlphaFoldDB" id="A0A084SKG1"/>
<evidence type="ECO:0000259" key="6">
    <source>
        <dbReference type="Pfam" id="PF25917"/>
    </source>
</evidence>
<feature type="domain" description="Multidrug resistance protein MdtA-like alpha-helical hairpin" evidence="5">
    <location>
        <begin position="138"/>
        <end position="213"/>
    </location>
</feature>
<sequence length="470" mass="49668">MRSTTELPRREEQSPSLQPRPVPVEDTRRWHLPARWPLWLGVIALVVAAGVWLLRPKAKDPAASYETAAVQRRDVQSRVTATGTLSALVTVQVGSQVSGRVQEILVDFNSPVKKGQVIARIDPQLLQAAVERSRANLIAARANVQKARVEADNSRRQAERSKTLRDQQFISQSELDTAESAAQVSQAQVTSSEAALAQAQAALNEAEVNLRYATIVSPTDGIVISRSVDVGQTVAASLQAPTLFTIAEDLRKMQVNTSVAESDVGRLQDGMRTTFTVDAWPGETFEGSIRQIRNASQTVQNVVTYDAVIDVANPELKLKPGMTANVTFITAHRENVVTVPNAALRFRPPEPPAGAGAARQGPGVGGAGVQNGAGAPSGVGAREKPAPGTKTVFVLREGRPQPVRVKPGVTDGTYTEVEGELREGDQVITATAAGTQSTQGTGQGSGQRTGGMGGMGGGRSGGGFRAPGPF</sequence>
<dbReference type="SUPFAM" id="SSF111369">
    <property type="entry name" value="HlyD-like secretion proteins"/>
    <property type="match status" value="1"/>
</dbReference>
<feature type="coiled-coil region" evidence="2">
    <location>
        <begin position="130"/>
        <end position="157"/>
    </location>
</feature>
<accession>A0A084SKG1</accession>
<evidence type="ECO:0000256" key="2">
    <source>
        <dbReference type="SAM" id="Coils"/>
    </source>
</evidence>
<feature type="transmembrane region" description="Helical" evidence="4">
    <location>
        <begin position="36"/>
        <end position="54"/>
    </location>
</feature>
<protein>
    <submittedName>
        <fullName evidence="8">RND transporter</fullName>
    </submittedName>
</protein>
<gene>
    <name evidence="8" type="ORF">Q664_37845</name>
</gene>
<dbReference type="Gene3D" id="2.40.420.20">
    <property type="match status" value="1"/>
</dbReference>
<feature type="region of interest" description="Disordered" evidence="3">
    <location>
        <begin position="350"/>
        <end position="386"/>
    </location>
</feature>
<dbReference type="InterPro" id="IPR058624">
    <property type="entry name" value="MdtA-like_HH"/>
</dbReference>
<evidence type="ECO:0000256" key="4">
    <source>
        <dbReference type="SAM" id="Phobius"/>
    </source>
</evidence>
<keyword evidence="4" id="KW-0812">Transmembrane</keyword>
<dbReference type="Pfam" id="PF25876">
    <property type="entry name" value="HH_MFP_RND"/>
    <property type="match status" value="1"/>
</dbReference>
<comment type="similarity">
    <text evidence="1">Belongs to the membrane fusion protein (MFP) (TC 8.A.1) family.</text>
</comment>